<protein>
    <submittedName>
        <fullName evidence="2">Uncharacterized protein</fullName>
    </submittedName>
</protein>
<feature type="non-terminal residue" evidence="2">
    <location>
        <position position="167"/>
    </location>
</feature>
<reference evidence="2" key="1">
    <citation type="journal article" date="2019" name="Sci. Rep.">
        <title>Draft genome of Tanacetum cinerariifolium, the natural source of mosquito coil.</title>
        <authorList>
            <person name="Yamashiro T."/>
            <person name="Shiraishi A."/>
            <person name="Satake H."/>
            <person name="Nakayama K."/>
        </authorList>
    </citation>
    <scope>NUCLEOTIDE SEQUENCE</scope>
</reference>
<sequence length="167" mass="18875">MQEFWATISTHHHSLHFKMNDRSHTLNVENFRDMLQICPRLSGQRFEDPPFEEEIPSFIQDLDSKAYKEYYVVASRAVPPKVKTKYKKKTNEFVTSPKSKTASASKGTRHKSKAKVTKPDMKKQPAKKTKVKGLAVLSQVPDEQVQKTSGTDEGTGTIPGVPDVPPY</sequence>
<comment type="caution">
    <text evidence="2">The sequence shown here is derived from an EMBL/GenBank/DDBJ whole genome shotgun (WGS) entry which is preliminary data.</text>
</comment>
<accession>A0A699JHC9</accession>
<proteinExistence type="predicted"/>
<gene>
    <name evidence="2" type="ORF">Tci_609611</name>
</gene>
<evidence type="ECO:0000313" key="2">
    <source>
        <dbReference type="EMBL" id="GFA37639.1"/>
    </source>
</evidence>
<name>A0A699JHC9_TANCI</name>
<feature type="compositionally biased region" description="Low complexity" evidence="1">
    <location>
        <begin position="95"/>
        <end position="106"/>
    </location>
</feature>
<feature type="region of interest" description="Disordered" evidence="1">
    <location>
        <begin position="88"/>
        <end position="167"/>
    </location>
</feature>
<dbReference type="AlphaFoldDB" id="A0A699JHC9"/>
<organism evidence="2">
    <name type="scientific">Tanacetum cinerariifolium</name>
    <name type="common">Dalmatian daisy</name>
    <name type="synonym">Chrysanthemum cinerariifolium</name>
    <dbReference type="NCBI Taxonomy" id="118510"/>
    <lineage>
        <taxon>Eukaryota</taxon>
        <taxon>Viridiplantae</taxon>
        <taxon>Streptophyta</taxon>
        <taxon>Embryophyta</taxon>
        <taxon>Tracheophyta</taxon>
        <taxon>Spermatophyta</taxon>
        <taxon>Magnoliopsida</taxon>
        <taxon>eudicotyledons</taxon>
        <taxon>Gunneridae</taxon>
        <taxon>Pentapetalae</taxon>
        <taxon>asterids</taxon>
        <taxon>campanulids</taxon>
        <taxon>Asterales</taxon>
        <taxon>Asteraceae</taxon>
        <taxon>Asteroideae</taxon>
        <taxon>Anthemideae</taxon>
        <taxon>Anthemidinae</taxon>
        <taxon>Tanacetum</taxon>
    </lineage>
</organism>
<dbReference type="EMBL" id="BKCJ010413459">
    <property type="protein sequence ID" value="GFA37639.1"/>
    <property type="molecule type" value="Genomic_DNA"/>
</dbReference>
<evidence type="ECO:0000256" key="1">
    <source>
        <dbReference type="SAM" id="MobiDB-lite"/>
    </source>
</evidence>
<feature type="compositionally biased region" description="Basic residues" evidence="1">
    <location>
        <begin position="107"/>
        <end position="116"/>
    </location>
</feature>